<feature type="chain" id="PRO_5020867672" evidence="1">
    <location>
        <begin position="19"/>
        <end position="271"/>
    </location>
</feature>
<dbReference type="InterPro" id="IPR011250">
    <property type="entry name" value="OMP/PagP_B-barrel"/>
</dbReference>
<sequence length="271" mass="27868">MRKVLLTSLGATSLAFLAGCGGGGGSNGVASNAVGYYADTNFYSDRFDGSGRSKANISLNDDDSVTVRVDEGPYSGDEATFYYDYGSDQYVADLDDGARAYMVLDSFDDPSINGDEPVVALIEVDGGGTNSTFSTYRATEGMTTNMPRAGTARYEGGHFGIAAIPGDDVYDIEGSFAANVDFGNASMNGAMATSVGDVTFDGSIDGPNFSSNNGSIALNGDRSLIDQGASGVDGGFYGDNAKGMAGTYLINGDNGLDGAGMLGNFVGERTR</sequence>
<feature type="domain" description="Transferrin-binding protein B C-lobe/N-lobe beta-barrel" evidence="2">
    <location>
        <begin position="146"/>
        <end position="254"/>
    </location>
</feature>
<organism evidence="3 4">
    <name type="scientific">Martelella mediterranea</name>
    <dbReference type="NCBI Taxonomy" id="293089"/>
    <lineage>
        <taxon>Bacteria</taxon>
        <taxon>Pseudomonadati</taxon>
        <taxon>Pseudomonadota</taxon>
        <taxon>Alphaproteobacteria</taxon>
        <taxon>Hyphomicrobiales</taxon>
        <taxon>Aurantimonadaceae</taxon>
        <taxon>Martelella</taxon>
    </lineage>
</organism>
<dbReference type="OrthoDB" id="7916155at2"/>
<reference evidence="3 4" key="1">
    <citation type="submission" date="2019-03" db="EMBL/GenBank/DDBJ databases">
        <title>Freshwater and sediment microbial communities from various areas in North America, analyzing microbe dynamics in response to fracking.</title>
        <authorList>
            <person name="Lamendella R."/>
        </authorList>
    </citation>
    <scope>NUCLEOTIDE SEQUENCE [LARGE SCALE GENOMIC DNA]</scope>
    <source>
        <strain evidence="3 4">175.2</strain>
    </source>
</reference>
<keyword evidence="1" id="KW-0732">Signal</keyword>
<comment type="caution">
    <text evidence="3">The sequence shown here is derived from an EMBL/GenBank/DDBJ whole genome shotgun (WGS) entry which is preliminary data.</text>
</comment>
<dbReference type="RefSeq" id="WP_132308096.1">
    <property type="nucleotide sequence ID" value="NZ_SMAR01000002.1"/>
</dbReference>
<evidence type="ECO:0000313" key="4">
    <source>
        <dbReference type="Proteomes" id="UP000295097"/>
    </source>
</evidence>
<dbReference type="AlphaFoldDB" id="A0A4V2V501"/>
<dbReference type="Gene3D" id="2.40.160.90">
    <property type="match status" value="1"/>
</dbReference>
<protein>
    <submittedName>
        <fullName evidence="3">Transferrin binding protein</fullName>
    </submittedName>
</protein>
<dbReference type="InterPro" id="IPR001677">
    <property type="entry name" value="TbpB_B_D"/>
</dbReference>
<evidence type="ECO:0000259" key="2">
    <source>
        <dbReference type="Pfam" id="PF01298"/>
    </source>
</evidence>
<proteinExistence type="predicted"/>
<feature type="signal peptide" evidence="1">
    <location>
        <begin position="1"/>
        <end position="18"/>
    </location>
</feature>
<evidence type="ECO:0000256" key="1">
    <source>
        <dbReference type="SAM" id="SignalP"/>
    </source>
</evidence>
<evidence type="ECO:0000313" key="3">
    <source>
        <dbReference type="EMBL" id="TCT44611.1"/>
    </source>
</evidence>
<dbReference type="Pfam" id="PF01298">
    <property type="entry name" value="TbpB_B_D"/>
    <property type="match status" value="1"/>
</dbReference>
<name>A0A4V2V501_9HYPH</name>
<dbReference type="SUPFAM" id="SSF56925">
    <property type="entry name" value="OMPA-like"/>
    <property type="match status" value="1"/>
</dbReference>
<keyword evidence="4" id="KW-1185">Reference proteome</keyword>
<dbReference type="Proteomes" id="UP000295097">
    <property type="component" value="Unassembled WGS sequence"/>
</dbReference>
<accession>A0A4V2V501</accession>
<dbReference type="PROSITE" id="PS51257">
    <property type="entry name" value="PROKAR_LIPOPROTEIN"/>
    <property type="match status" value="1"/>
</dbReference>
<gene>
    <name evidence="3" type="ORF">EDC90_1002161</name>
</gene>
<dbReference type="EMBL" id="SMAR01000002">
    <property type="protein sequence ID" value="TCT44611.1"/>
    <property type="molecule type" value="Genomic_DNA"/>
</dbReference>